<evidence type="ECO:0000256" key="9">
    <source>
        <dbReference type="ARBA" id="ARBA00023235"/>
    </source>
</evidence>
<evidence type="ECO:0000256" key="2">
    <source>
        <dbReference type="ARBA" id="ARBA00022723"/>
    </source>
</evidence>
<dbReference type="GO" id="GO:0005524">
    <property type="term" value="F:ATP binding"/>
    <property type="evidence" value="ECO:0007669"/>
    <property type="project" value="UniProtKB-KW"/>
</dbReference>
<feature type="compositionally biased region" description="Polar residues" evidence="11">
    <location>
        <begin position="1238"/>
        <end position="1249"/>
    </location>
</feature>
<feature type="region of interest" description="Disordered" evidence="11">
    <location>
        <begin position="1149"/>
        <end position="1185"/>
    </location>
</feature>
<dbReference type="PANTHER" id="PTHR11472">
    <property type="entry name" value="DNA REPAIR DEAD HELICASE RAD3/XP-D SUBFAMILY MEMBER"/>
    <property type="match status" value="1"/>
</dbReference>
<evidence type="ECO:0000259" key="12">
    <source>
        <dbReference type="PROSITE" id="PS51193"/>
    </source>
</evidence>
<feature type="compositionally biased region" description="Polar residues" evidence="11">
    <location>
        <begin position="1202"/>
        <end position="1224"/>
    </location>
</feature>
<protein>
    <submittedName>
        <fullName evidence="14">Fanconi anemia group J protein homolog</fullName>
    </submittedName>
</protein>
<feature type="domain" description="Helicase ATP-binding" evidence="12">
    <location>
        <begin position="34"/>
        <end position="446"/>
    </location>
</feature>
<evidence type="ECO:0000256" key="6">
    <source>
        <dbReference type="ARBA" id="ARBA00022840"/>
    </source>
</evidence>
<dbReference type="GeneID" id="109471212"/>
<dbReference type="InterPro" id="IPR010614">
    <property type="entry name" value="RAD3-like_helicase_DEAD"/>
</dbReference>
<dbReference type="GO" id="GO:0006289">
    <property type="term" value="P:nucleotide-excision repair"/>
    <property type="evidence" value="ECO:0007669"/>
    <property type="project" value="TreeGrafter"/>
</dbReference>
<dbReference type="OrthoDB" id="19182at2759"/>
<dbReference type="InterPro" id="IPR014013">
    <property type="entry name" value="Helic_SF1/SF2_ATP-bd_DinG/Rad3"/>
</dbReference>
<comment type="subcellular location">
    <subcellularLocation>
        <location evidence="1">Nucleus</location>
    </subcellularLocation>
</comment>
<dbReference type="Pfam" id="PF13307">
    <property type="entry name" value="Helicase_C_2"/>
    <property type="match status" value="1"/>
</dbReference>
<feature type="non-terminal residue" evidence="14">
    <location>
        <position position="1"/>
    </location>
</feature>
<keyword evidence="6" id="KW-0067">ATP-binding</keyword>
<keyword evidence="4" id="KW-0378">Hydrolase</keyword>
<keyword evidence="2" id="KW-0479">Metal-binding</keyword>
<dbReference type="KEGG" id="bbel:109471212"/>
<evidence type="ECO:0000256" key="11">
    <source>
        <dbReference type="SAM" id="MobiDB-lite"/>
    </source>
</evidence>
<keyword evidence="3" id="KW-0547">Nucleotide-binding</keyword>
<dbReference type="InterPro" id="IPR006554">
    <property type="entry name" value="Helicase-like_DEXD_c2"/>
</dbReference>
<dbReference type="CDD" id="cd18788">
    <property type="entry name" value="SF2_C_XPD"/>
    <property type="match status" value="1"/>
</dbReference>
<proteinExistence type="predicted"/>
<gene>
    <name evidence="14" type="primary">LOC109471212</name>
</gene>
<keyword evidence="8" id="KW-0411">Iron-sulfur</keyword>
<dbReference type="Pfam" id="PF06733">
    <property type="entry name" value="DEAD_2"/>
    <property type="match status" value="1"/>
</dbReference>
<feature type="compositionally biased region" description="Polar residues" evidence="11">
    <location>
        <begin position="924"/>
        <end position="935"/>
    </location>
</feature>
<dbReference type="SMART" id="SM00491">
    <property type="entry name" value="HELICc2"/>
    <property type="match status" value="1"/>
</dbReference>
<feature type="compositionally biased region" description="Basic and acidic residues" evidence="11">
    <location>
        <begin position="1042"/>
        <end position="1051"/>
    </location>
</feature>
<name>A0A6P4Z4T6_BRABE</name>
<sequence length="1538" mass="171251">KWRETRTEEVVIFTDVYGRSTSRMDSPGRKYTISGVNVQFPCNAYPTQIAMMAKILQGLEREQNCLLESPTGSGKSLALLCSCLAWQAAEYEKLRLEEEEEETCGKKEEEHCGCSCHSGLQTGASNNPEEQSTSKYFPTVSDPPAVVQSPVQLDHDYTCTAGARPSISPNEDDFQPAKKKFRTPGGGMQSSRVRGIVYEDDGATPNTPPTPAQWKMELTNNTSTNQVPCTCNCGNKGEERKEETEERPRRKKRAPKIFFGTRTHKQIAQITRELGKTAYKGTRMTILSSREHTCINSSIRGNKNDGCRELLDHKACSFHHNVVRMANQAQIQYKGLYAWDIEELVKLGKKIKSCPYYAARELMLEADIVFCPYNYLVDPVIRENMQISLKNNIIVLDEAHNIEDSAREAASFSMTEDQLDATMTELENLVLHNVKMDDHRALHIVCGSFKKWIKDSSSLLKDRDYERQTKVQTGMDMVAVLNSMGINPDTFGLLKKNLSAVTDPENKPEQKKGQEQQQMWLGSASAQMLKGMFFVLGFLFKQGMKFAEDYRVVIERTVEYSNRPEHFPNGYVRMKKGRGMDKTFSHHLHFWCLNPAVAFSELANCRAIVLSSGTLSPIDSFQSELGVPFPIQLEANHVVGKKQVWVGTVGAGPRGRKLMATYQHTETYEFQDELGQLVLQVCQTISHGVLCFLPSYKLLGKLCQRWQMTRLWEQIEEHKQVIREPQGGDKADFDDILRQFYDAIKCSEDTENGGGHGGALFLAVCRGKVSEGLDFADNNARAVITVGIPYPNFKDLQVELKQNYNNQHSGARGLLTGRQWYEIQAYRALNQALGRCIRHKQDWGALILVDDRFSRGQGRYTKGLSKWVRQRVQHFNAFGSVVSSLTEFSTQMTEGSATSLDDSVAMPTGMTPQASPHPSHHSFLDTSVSTPDPSSMYPQPAKLNAFQHLMGQSPVLDQTKRQGDTTPAVNKYEPQGFIPSTPSNVTDPGDQEKNISQDVSLSDRKASSISKGKLKALFKKNVQQKAVTDSVPEASMGVAHQVKGESSEVKGDGFMTPGGDINRCDKRTLGAIPTPKGRLTFEEDNGPTDTKENVMNQGQRSAKGEVESNGHGSKRFSMASKLAQFAYKSKEDSNAATEDAEIAGLLTKSCKKEKEENPQDQSETKDSLNHSFQDGANQSSGPSDAKVNSLFKFVNIGPLTTPVHSGSTVELRSGMSTPPLQETSAADMDFTPPLFDSEPTTEQNTSESIVENALPQKGSLNDNDENECKEDNPPLSSTRRRKRQLSSSAKKSTEKRRNSGSEKKPAAGKQSNKKKLFKTSQDENEGQVLEESQPALKIRRSFRSRRKANCPVLSEDYTGDFLDDLTTQSKGGKQAQGPCRPGLHCTMCGTELVSSVEDIHVEKETSTYIQQESRTLSNLRRRQSEGMKCQCNAPLMKEGRSHPTHEGMVLIDRARLEGKVQPMSPQKSAKGPHVNSFLSEEDQCLYVPVVCAGCKTKSSTDKTILGFNIISLGNGKPTTKGWLYYKALWHCPHLKLTE</sequence>
<dbReference type="SUPFAM" id="SSF52540">
    <property type="entry name" value="P-loop containing nucleoside triphosphate hydrolases"/>
    <property type="match status" value="2"/>
</dbReference>
<dbReference type="SMART" id="SM00487">
    <property type="entry name" value="DEXDc"/>
    <property type="match status" value="1"/>
</dbReference>
<feature type="region of interest" description="Disordered" evidence="11">
    <location>
        <begin position="162"/>
        <end position="191"/>
    </location>
</feature>
<dbReference type="FunFam" id="3.40.50.300:FF:005857">
    <property type="entry name" value="Uncharacterized protein"/>
    <property type="match status" value="1"/>
</dbReference>
<dbReference type="GO" id="GO:0046872">
    <property type="term" value="F:metal ion binding"/>
    <property type="evidence" value="ECO:0007669"/>
    <property type="project" value="UniProtKB-KW"/>
</dbReference>
<keyword evidence="7" id="KW-0408">Iron</keyword>
<keyword evidence="10" id="KW-0539">Nucleus</keyword>
<feature type="region of interest" description="Disordered" evidence="11">
    <location>
        <begin position="893"/>
        <end position="935"/>
    </location>
</feature>
<dbReference type="GO" id="GO:0003678">
    <property type="term" value="F:DNA helicase activity"/>
    <property type="evidence" value="ECO:0007669"/>
    <property type="project" value="InterPro"/>
</dbReference>
<keyword evidence="9" id="KW-0413">Isomerase</keyword>
<dbReference type="GO" id="GO:0005634">
    <property type="term" value="C:nucleus"/>
    <property type="evidence" value="ECO:0007669"/>
    <property type="project" value="UniProtKB-SubCell"/>
</dbReference>
<keyword evidence="5" id="KW-0347">Helicase</keyword>
<dbReference type="PROSITE" id="PS51193">
    <property type="entry name" value="HELICASE_ATP_BIND_2"/>
    <property type="match status" value="1"/>
</dbReference>
<evidence type="ECO:0000256" key="10">
    <source>
        <dbReference type="ARBA" id="ARBA00023242"/>
    </source>
</evidence>
<evidence type="ECO:0000256" key="3">
    <source>
        <dbReference type="ARBA" id="ARBA00022741"/>
    </source>
</evidence>
<reference evidence="14" key="1">
    <citation type="submission" date="2025-08" db="UniProtKB">
        <authorList>
            <consortium name="RefSeq"/>
        </authorList>
    </citation>
    <scope>IDENTIFICATION</scope>
    <source>
        <tissue evidence="14">Gonad</tissue>
    </source>
</reference>
<feature type="region of interest" description="Disordered" evidence="11">
    <location>
        <begin position="1197"/>
        <end position="1331"/>
    </location>
</feature>
<feature type="region of interest" description="Disordered" evidence="11">
    <location>
        <begin position="1037"/>
        <end position="1115"/>
    </location>
</feature>
<dbReference type="InterPro" id="IPR013020">
    <property type="entry name" value="Rad3/Chl1-like"/>
</dbReference>
<dbReference type="InterPro" id="IPR027417">
    <property type="entry name" value="P-loop_NTPase"/>
</dbReference>
<evidence type="ECO:0000256" key="5">
    <source>
        <dbReference type="ARBA" id="ARBA00022806"/>
    </source>
</evidence>
<evidence type="ECO:0000313" key="14">
    <source>
        <dbReference type="RefSeq" id="XP_019626087.1"/>
    </source>
</evidence>
<evidence type="ECO:0000256" key="4">
    <source>
        <dbReference type="ARBA" id="ARBA00022801"/>
    </source>
</evidence>
<dbReference type="NCBIfam" id="TIGR00604">
    <property type="entry name" value="rad3"/>
    <property type="match status" value="1"/>
</dbReference>
<dbReference type="InterPro" id="IPR006555">
    <property type="entry name" value="ATP-dep_Helicase_C"/>
</dbReference>
<feature type="compositionally biased region" description="Basic and acidic residues" evidence="11">
    <location>
        <begin position="1150"/>
        <end position="1168"/>
    </location>
</feature>
<dbReference type="PANTHER" id="PTHR11472:SF47">
    <property type="entry name" value="FANCONI ANEMIA GROUP J PROTEIN"/>
    <property type="match status" value="1"/>
</dbReference>
<dbReference type="InterPro" id="IPR014001">
    <property type="entry name" value="Helicase_ATP-bd"/>
</dbReference>
<dbReference type="GO" id="GO:1990918">
    <property type="term" value="P:double-strand break repair involved in meiotic recombination"/>
    <property type="evidence" value="ECO:0007669"/>
    <property type="project" value="TreeGrafter"/>
</dbReference>
<keyword evidence="13" id="KW-1185">Reference proteome</keyword>
<dbReference type="GO" id="GO:0051536">
    <property type="term" value="F:iron-sulfur cluster binding"/>
    <property type="evidence" value="ECO:0007669"/>
    <property type="project" value="UniProtKB-KW"/>
</dbReference>
<accession>A0A6P4Z4T6</accession>
<dbReference type="RefSeq" id="XP_019626087.1">
    <property type="nucleotide sequence ID" value="XM_019770528.1"/>
</dbReference>
<dbReference type="Proteomes" id="UP000515135">
    <property type="component" value="Unplaced"/>
</dbReference>
<dbReference type="Gene3D" id="3.40.50.300">
    <property type="entry name" value="P-loop containing nucleotide triphosphate hydrolases"/>
    <property type="match status" value="3"/>
</dbReference>
<evidence type="ECO:0000256" key="8">
    <source>
        <dbReference type="ARBA" id="ARBA00023014"/>
    </source>
</evidence>
<dbReference type="InterPro" id="IPR045028">
    <property type="entry name" value="DinG/Rad3-like"/>
</dbReference>
<evidence type="ECO:0000313" key="13">
    <source>
        <dbReference type="Proteomes" id="UP000515135"/>
    </source>
</evidence>
<feature type="compositionally biased region" description="Basic and acidic residues" evidence="11">
    <location>
        <begin position="1291"/>
        <end position="1305"/>
    </location>
</feature>
<organism evidence="13 14">
    <name type="scientific">Branchiostoma belcheri</name>
    <name type="common">Amphioxus</name>
    <dbReference type="NCBI Taxonomy" id="7741"/>
    <lineage>
        <taxon>Eukaryota</taxon>
        <taxon>Metazoa</taxon>
        <taxon>Chordata</taxon>
        <taxon>Cephalochordata</taxon>
        <taxon>Leptocardii</taxon>
        <taxon>Amphioxiformes</taxon>
        <taxon>Branchiostomatidae</taxon>
        <taxon>Branchiostoma</taxon>
    </lineage>
</organism>
<evidence type="ECO:0000256" key="7">
    <source>
        <dbReference type="ARBA" id="ARBA00023004"/>
    </source>
</evidence>
<feature type="compositionally biased region" description="Polar residues" evidence="11">
    <location>
        <begin position="1169"/>
        <end position="1182"/>
    </location>
</feature>
<dbReference type="GO" id="GO:0016818">
    <property type="term" value="F:hydrolase activity, acting on acid anhydrides, in phosphorus-containing anhydrides"/>
    <property type="evidence" value="ECO:0007669"/>
    <property type="project" value="InterPro"/>
</dbReference>
<feature type="region of interest" description="Disordered" evidence="11">
    <location>
        <begin position="957"/>
        <end position="993"/>
    </location>
</feature>
<dbReference type="SMART" id="SM00488">
    <property type="entry name" value="DEXDc2"/>
    <property type="match status" value="1"/>
</dbReference>
<evidence type="ECO:0000256" key="1">
    <source>
        <dbReference type="ARBA" id="ARBA00004123"/>
    </source>
</evidence>
<dbReference type="GO" id="GO:0003677">
    <property type="term" value="F:DNA binding"/>
    <property type="evidence" value="ECO:0007669"/>
    <property type="project" value="InterPro"/>
</dbReference>